<reference evidence="4" key="1">
    <citation type="journal article" date="2014" name="Int. J. Syst. Evol. Microbiol.">
        <title>Complete genome sequence of Corynebacterium casei LMG S-19264T (=DSM 44701T), isolated from a smear-ripened cheese.</title>
        <authorList>
            <consortium name="US DOE Joint Genome Institute (JGI-PGF)"/>
            <person name="Walter F."/>
            <person name="Albersmeier A."/>
            <person name="Kalinowski J."/>
            <person name="Ruckert C."/>
        </authorList>
    </citation>
    <scope>NUCLEOTIDE SEQUENCE</scope>
    <source>
        <strain evidence="4">CGMCC 1.15034</strain>
    </source>
</reference>
<dbReference type="SUPFAM" id="SSF56529">
    <property type="entry name" value="FAH"/>
    <property type="match status" value="1"/>
</dbReference>
<feature type="domain" description="Fumarylacetoacetase-like C-terminal" evidence="3">
    <location>
        <begin position="79"/>
        <end position="280"/>
    </location>
</feature>
<evidence type="ECO:0000313" key="5">
    <source>
        <dbReference type="EMBL" id="QOZ64601.1"/>
    </source>
</evidence>
<evidence type="ECO:0000256" key="2">
    <source>
        <dbReference type="ARBA" id="ARBA00022723"/>
    </source>
</evidence>
<dbReference type="Proteomes" id="UP000593880">
    <property type="component" value="Plasmid unnamed"/>
</dbReference>
<dbReference type="EMBL" id="BMHC01000007">
    <property type="protein sequence ID" value="GGI25713.1"/>
    <property type="molecule type" value="Genomic_DNA"/>
</dbReference>
<geneLocation type="plasmid" evidence="5 6">
    <name>unnamed</name>
</geneLocation>
<keyword evidence="5" id="KW-0378">Hydrolase</keyword>
<evidence type="ECO:0000313" key="4">
    <source>
        <dbReference type="EMBL" id="GGI25713.1"/>
    </source>
</evidence>
<dbReference type="GO" id="GO:0016853">
    <property type="term" value="F:isomerase activity"/>
    <property type="evidence" value="ECO:0007669"/>
    <property type="project" value="UniProtKB-KW"/>
</dbReference>
<reference evidence="4" key="3">
    <citation type="submission" date="2022-12" db="EMBL/GenBank/DDBJ databases">
        <authorList>
            <person name="Sun Q."/>
            <person name="Zhou Y."/>
        </authorList>
    </citation>
    <scope>NUCLEOTIDE SEQUENCE</scope>
    <source>
        <strain evidence="4">CGMCC 1.15034</strain>
    </source>
</reference>
<proteinExistence type="inferred from homology"/>
<keyword evidence="6" id="KW-1185">Reference proteome</keyword>
<evidence type="ECO:0000256" key="1">
    <source>
        <dbReference type="ARBA" id="ARBA00010211"/>
    </source>
</evidence>
<sequence>MRLCRFDGNQLGIVRDGEILVVTEALDVLPSLKWPFPQHDIMIEHLDRVIAKAQELAGRARRIPVSSVRLDSPVANPSKIIAAPVNYQLHLDEGTNNQELRQGRSEVQTIDRAGLFLKANSSLVGPGSLIRLGDPTRRHDPEAELGVVIGRRGRNIPQADALQYVAGYAVAVDAVVRGPEERSLRKSIDTYSVLGPWLVTRDEIPDPGVLDLYLSINGKEKQRSNTRHLIWSVPKLIAFASAYYTLHPGDIIMSGTPEGVSEIVPGDRVVVGVQDIGEMTLLIEAGDWSADEMLRSPRIAKN</sequence>
<dbReference type="GO" id="GO:0046872">
    <property type="term" value="F:metal ion binding"/>
    <property type="evidence" value="ECO:0007669"/>
    <property type="project" value="UniProtKB-KW"/>
</dbReference>
<dbReference type="InterPro" id="IPR036663">
    <property type="entry name" value="Fumarylacetoacetase_C_sf"/>
</dbReference>
<evidence type="ECO:0000313" key="6">
    <source>
        <dbReference type="Proteomes" id="UP000593880"/>
    </source>
</evidence>
<keyword evidence="5" id="KW-0614">Plasmid</keyword>
<dbReference type="InterPro" id="IPR011234">
    <property type="entry name" value="Fumarylacetoacetase-like_C"/>
</dbReference>
<dbReference type="PANTHER" id="PTHR42796">
    <property type="entry name" value="FUMARYLACETOACETATE HYDROLASE DOMAIN-CONTAINING PROTEIN 2A-RELATED"/>
    <property type="match status" value="1"/>
</dbReference>
<name>A0A410VIA6_9BRAD</name>
<accession>A0A410VIA6</accession>
<dbReference type="EMBL" id="CP030058">
    <property type="protein sequence ID" value="QOZ64601.1"/>
    <property type="molecule type" value="Genomic_DNA"/>
</dbReference>
<dbReference type="GO" id="GO:0016787">
    <property type="term" value="F:hydrolase activity"/>
    <property type="evidence" value="ECO:0007669"/>
    <property type="project" value="UniProtKB-KW"/>
</dbReference>
<organism evidence="4 7">
    <name type="scientific">Bradyrhizobium guangdongense</name>
    <dbReference type="NCBI Taxonomy" id="1325090"/>
    <lineage>
        <taxon>Bacteria</taxon>
        <taxon>Pseudomonadati</taxon>
        <taxon>Pseudomonadota</taxon>
        <taxon>Alphaproteobacteria</taxon>
        <taxon>Hyphomicrobiales</taxon>
        <taxon>Nitrobacteraceae</taxon>
        <taxon>Bradyrhizobium</taxon>
    </lineage>
</organism>
<protein>
    <submittedName>
        <fullName evidence="4">2-hydroxyhepta-2,4-diene-1,7-dioate isomerase</fullName>
    </submittedName>
    <submittedName>
        <fullName evidence="5">FAA hydrolase family protein</fullName>
    </submittedName>
</protein>
<dbReference type="GO" id="GO:0044281">
    <property type="term" value="P:small molecule metabolic process"/>
    <property type="evidence" value="ECO:0007669"/>
    <property type="project" value="UniProtKB-ARBA"/>
</dbReference>
<dbReference type="Proteomes" id="UP000625079">
    <property type="component" value="Unassembled WGS sequence"/>
</dbReference>
<dbReference type="Gene3D" id="3.90.850.10">
    <property type="entry name" value="Fumarylacetoacetase-like, C-terminal domain"/>
    <property type="match status" value="1"/>
</dbReference>
<keyword evidence="4" id="KW-0413">Isomerase</keyword>
<gene>
    <name evidence="4" type="ORF">GCM10010987_35750</name>
    <name evidence="5" type="ORF">XH86_38825</name>
</gene>
<keyword evidence="2" id="KW-0479">Metal-binding</keyword>
<dbReference type="PANTHER" id="PTHR42796:SF4">
    <property type="entry name" value="FUMARYLACETOACETATE HYDROLASE DOMAIN-CONTAINING PROTEIN 2A"/>
    <property type="match status" value="1"/>
</dbReference>
<dbReference type="AlphaFoldDB" id="A0A410VIA6"/>
<dbReference type="InterPro" id="IPR051121">
    <property type="entry name" value="FAH"/>
</dbReference>
<reference evidence="5 6" key="2">
    <citation type="submission" date="2018-06" db="EMBL/GenBank/DDBJ databases">
        <title>Comparative genomics of rhizobia nodulating Arachis hypogaea in China.</title>
        <authorList>
            <person name="Li Y."/>
        </authorList>
    </citation>
    <scope>NUCLEOTIDE SEQUENCE [LARGE SCALE GENOMIC DNA]</scope>
    <source>
        <strain evidence="5 6">CCBAU 51658</strain>
        <plasmid evidence="5 6">unnamed</plasmid>
    </source>
</reference>
<dbReference type="OrthoDB" id="9780293at2"/>
<dbReference type="Pfam" id="PF01557">
    <property type="entry name" value="FAA_hydrolase"/>
    <property type="match status" value="1"/>
</dbReference>
<comment type="similarity">
    <text evidence="1">Belongs to the FAH family.</text>
</comment>
<dbReference type="RefSeq" id="WP_128929992.1">
    <property type="nucleotide sequence ID" value="NZ_BMHC01000007.1"/>
</dbReference>
<evidence type="ECO:0000313" key="7">
    <source>
        <dbReference type="Proteomes" id="UP000625079"/>
    </source>
</evidence>
<evidence type="ECO:0000259" key="3">
    <source>
        <dbReference type="Pfam" id="PF01557"/>
    </source>
</evidence>